<feature type="signal peptide" evidence="1">
    <location>
        <begin position="1"/>
        <end position="23"/>
    </location>
</feature>
<evidence type="ECO:0000256" key="1">
    <source>
        <dbReference type="SAM" id="SignalP"/>
    </source>
</evidence>
<keyword evidence="3" id="KW-1185">Reference proteome</keyword>
<accession>A0A183E4M8</accession>
<feature type="chain" id="PRO_5043139006" evidence="1">
    <location>
        <begin position="24"/>
        <end position="230"/>
    </location>
</feature>
<protein>
    <submittedName>
        <fullName evidence="2 4">Uncharacterized protein</fullName>
    </submittedName>
</protein>
<organism evidence="4">
    <name type="scientific">Gongylonema pulchrum</name>
    <dbReference type="NCBI Taxonomy" id="637853"/>
    <lineage>
        <taxon>Eukaryota</taxon>
        <taxon>Metazoa</taxon>
        <taxon>Ecdysozoa</taxon>
        <taxon>Nematoda</taxon>
        <taxon>Chromadorea</taxon>
        <taxon>Rhabditida</taxon>
        <taxon>Spirurina</taxon>
        <taxon>Spiruromorpha</taxon>
        <taxon>Spiruroidea</taxon>
        <taxon>Gongylonematidae</taxon>
        <taxon>Gongylonema</taxon>
    </lineage>
</organism>
<evidence type="ECO:0000313" key="4">
    <source>
        <dbReference type="WBParaSite" id="GPUH_0001594101-mRNA-1"/>
    </source>
</evidence>
<reference evidence="2 3" key="2">
    <citation type="submission" date="2018-11" db="EMBL/GenBank/DDBJ databases">
        <authorList>
            <consortium name="Pathogen Informatics"/>
        </authorList>
    </citation>
    <scope>NUCLEOTIDE SEQUENCE [LARGE SCALE GENOMIC DNA]</scope>
</reference>
<reference evidence="4" key="1">
    <citation type="submission" date="2016-06" db="UniProtKB">
        <authorList>
            <consortium name="WormBaseParasite"/>
        </authorList>
    </citation>
    <scope>IDENTIFICATION</scope>
</reference>
<sequence length="230" mass="26221">MPFCVSCRAAVFLLSCCIYLAYCCGPNILSYNTARLQAKMNYDQAVEVKEMQRRKKMQAVFDNAGSELASAKDEIRLHPAEKRNDRPKCQQCEILDPSTALSECPVLIKELQCQPYVVEYRGEDCLLANITCPQPTLPNEDVAVYLGVVGLDLSNRNRAVHIMQYAHDDKGNFDIDKAHHGHGYKAHLNCNDYRKWIVSANDRKYAIDLLFCLPLRTDQLDLVRNLFPVY</sequence>
<evidence type="ECO:0000313" key="3">
    <source>
        <dbReference type="Proteomes" id="UP000271098"/>
    </source>
</evidence>
<dbReference type="EMBL" id="UYRT01083078">
    <property type="protein sequence ID" value="VDN26928.1"/>
    <property type="molecule type" value="Genomic_DNA"/>
</dbReference>
<dbReference type="WBParaSite" id="GPUH_0001594101-mRNA-1">
    <property type="protein sequence ID" value="GPUH_0001594101-mRNA-1"/>
    <property type="gene ID" value="GPUH_0001594101"/>
</dbReference>
<dbReference type="Proteomes" id="UP000271098">
    <property type="component" value="Unassembled WGS sequence"/>
</dbReference>
<name>A0A183E4M8_9BILA</name>
<dbReference type="OrthoDB" id="10520694at2759"/>
<dbReference type="AlphaFoldDB" id="A0A183E4M8"/>
<gene>
    <name evidence="2" type="ORF">GPUH_LOCUS15920</name>
</gene>
<keyword evidence="1" id="KW-0732">Signal</keyword>
<proteinExistence type="predicted"/>
<evidence type="ECO:0000313" key="2">
    <source>
        <dbReference type="EMBL" id="VDN26928.1"/>
    </source>
</evidence>